<evidence type="ECO:0000256" key="2">
    <source>
        <dbReference type="ARBA" id="ARBA00022552"/>
    </source>
</evidence>
<protein>
    <submittedName>
        <fullName evidence="8">U3 small nucleolar RNA-associated protein 18 homolog</fullName>
    </submittedName>
</protein>
<dbReference type="PANTHER" id="PTHR18359">
    <property type="entry name" value="WD-REPEAT PROTEIN-RELATED"/>
    <property type="match status" value="1"/>
</dbReference>
<evidence type="ECO:0000256" key="4">
    <source>
        <dbReference type="ARBA" id="ARBA00022737"/>
    </source>
</evidence>
<keyword evidence="5" id="KW-0539">Nucleus</keyword>
<keyword evidence="2" id="KW-0698">rRNA processing</keyword>
<dbReference type="WBParaSite" id="PTRK_0001403100.1">
    <property type="protein sequence ID" value="PTRK_0001403100.1"/>
    <property type="gene ID" value="PTRK_0001403100"/>
</dbReference>
<dbReference type="SUPFAM" id="SSF50978">
    <property type="entry name" value="WD40 repeat-like"/>
    <property type="match status" value="1"/>
</dbReference>
<dbReference type="PANTHER" id="PTHR18359:SF0">
    <property type="entry name" value="U3 SMALL NUCLEOLAR RNA-ASSOCIATED PROTEIN 18 HOMOLOG"/>
    <property type="match status" value="1"/>
</dbReference>
<dbReference type="Pfam" id="PF00400">
    <property type="entry name" value="WD40"/>
    <property type="match status" value="1"/>
</dbReference>
<keyword evidence="4" id="KW-0677">Repeat</keyword>
<evidence type="ECO:0000256" key="6">
    <source>
        <dbReference type="ARBA" id="ARBA00025767"/>
    </source>
</evidence>
<evidence type="ECO:0000256" key="5">
    <source>
        <dbReference type="ARBA" id="ARBA00023242"/>
    </source>
</evidence>
<dbReference type="SMART" id="SM00320">
    <property type="entry name" value="WD40"/>
    <property type="match status" value="4"/>
</dbReference>
<evidence type="ECO:0000256" key="1">
    <source>
        <dbReference type="ARBA" id="ARBA00004604"/>
    </source>
</evidence>
<evidence type="ECO:0000313" key="8">
    <source>
        <dbReference type="WBParaSite" id="PTRK_0001403100.1"/>
    </source>
</evidence>
<dbReference type="AlphaFoldDB" id="A0A0N4ZZ16"/>
<dbReference type="InterPro" id="IPR015943">
    <property type="entry name" value="WD40/YVTN_repeat-like_dom_sf"/>
</dbReference>
<accession>A0A0N4ZZ16</accession>
<keyword evidence="3" id="KW-0853">WD repeat</keyword>
<evidence type="ECO:0000313" key="7">
    <source>
        <dbReference type="Proteomes" id="UP000038045"/>
    </source>
</evidence>
<reference evidence="8" key="1">
    <citation type="submission" date="2017-02" db="UniProtKB">
        <authorList>
            <consortium name="WormBaseParasite"/>
        </authorList>
    </citation>
    <scope>IDENTIFICATION</scope>
</reference>
<dbReference type="InterPro" id="IPR001680">
    <property type="entry name" value="WD40_rpt"/>
</dbReference>
<evidence type="ECO:0000256" key="3">
    <source>
        <dbReference type="ARBA" id="ARBA00022574"/>
    </source>
</evidence>
<dbReference type="GO" id="GO:0034388">
    <property type="term" value="C:Pwp2p-containing subcomplex of 90S preribosome"/>
    <property type="evidence" value="ECO:0007669"/>
    <property type="project" value="TreeGrafter"/>
</dbReference>
<dbReference type="GO" id="GO:0006364">
    <property type="term" value="P:rRNA processing"/>
    <property type="evidence" value="ECO:0007669"/>
    <property type="project" value="UniProtKB-KW"/>
</dbReference>
<comment type="similarity">
    <text evidence="6">Belongs to the WD repeat UTP18 family.</text>
</comment>
<dbReference type="InterPro" id="IPR045161">
    <property type="entry name" value="Utp18"/>
</dbReference>
<comment type="subcellular location">
    <subcellularLocation>
        <location evidence="1">Nucleus</location>
        <location evidence="1">Nucleolus</location>
    </subcellularLocation>
</comment>
<proteinExistence type="inferred from homology"/>
<dbReference type="InterPro" id="IPR036322">
    <property type="entry name" value="WD40_repeat_dom_sf"/>
</dbReference>
<dbReference type="GO" id="GO:0032040">
    <property type="term" value="C:small-subunit processome"/>
    <property type="evidence" value="ECO:0007669"/>
    <property type="project" value="TreeGrafter"/>
</dbReference>
<dbReference type="Proteomes" id="UP000038045">
    <property type="component" value="Unplaced"/>
</dbReference>
<sequence length="475" mass="53765">MDTGETKEVQKVQLLSNEENITEIKLTQKLFFGNNLQVSDESDEEDNSNIALNKNDRKKVAIWNDDSDDSTIDEDDLQIKKKRRRQNYIEKNLEQHKWAKVTSTEEKKYSDSEDDELEDISHALSRTAGRYIKKTKKLGTKTINFNQVKDITIGYHKNKFLQSVKFHPSRPVLMTASYSGQISMFKVCEPDNLKKIEKNNYLQHIKIKNFRLINAEYYADGAKVLASSFESRCLYSYDLLQGVVSELFLPRKIQRFTSGNFTVSSCGSLIALIGDISEVYILNANTLEIIATFVASSRIISVTFSKTTRNEIYGFTDNGDVYLWNLTAKGEQNSFPDKGCIHGSKIAISPNDQFLACGSNTGFINIYDVTKAKIAEFGSSLEPIYTISNLITDANLLAFNNTSEIMAYGSSIKSMQMKLYNLGSGTTYENFPHVSEVRSMDKLMCVDFSPNSGFIAFGTQNGSLKMYRLNHFTSY</sequence>
<dbReference type="STRING" id="131310.A0A0N4ZZ16"/>
<name>A0A0N4ZZ16_PARTI</name>
<dbReference type="Gene3D" id="2.130.10.10">
    <property type="entry name" value="YVTN repeat-like/Quinoprotein amine dehydrogenase"/>
    <property type="match status" value="1"/>
</dbReference>
<organism evidence="7 8">
    <name type="scientific">Parastrongyloides trichosuri</name>
    <name type="common">Possum-specific nematode worm</name>
    <dbReference type="NCBI Taxonomy" id="131310"/>
    <lineage>
        <taxon>Eukaryota</taxon>
        <taxon>Metazoa</taxon>
        <taxon>Ecdysozoa</taxon>
        <taxon>Nematoda</taxon>
        <taxon>Chromadorea</taxon>
        <taxon>Rhabditida</taxon>
        <taxon>Tylenchina</taxon>
        <taxon>Panagrolaimomorpha</taxon>
        <taxon>Strongyloidoidea</taxon>
        <taxon>Strongyloididae</taxon>
        <taxon>Parastrongyloides</taxon>
    </lineage>
</organism>
<keyword evidence="7" id="KW-1185">Reference proteome</keyword>